<comment type="catalytic activity">
    <reaction evidence="1">
        <text>2 a phenolic donor + H2O2 = 2 a phenolic radical donor + 2 H2O</text>
        <dbReference type="Rhea" id="RHEA:56136"/>
        <dbReference type="ChEBI" id="CHEBI:15377"/>
        <dbReference type="ChEBI" id="CHEBI:16240"/>
        <dbReference type="ChEBI" id="CHEBI:139520"/>
        <dbReference type="ChEBI" id="CHEBI:139521"/>
        <dbReference type="EC" id="1.11.1.7"/>
    </reaction>
</comment>
<feature type="domain" description="Plant heme peroxidase family profile" evidence="16">
    <location>
        <begin position="23"/>
        <end position="126"/>
    </location>
</feature>
<evidence type="ECO:0000256" key="2">
    <source>
        <dbReference type="ARBA" id="ARBA00001970"/>
    </source>
</evidence>
<keyword evidence="6 11" id="KW-0106">Calcium</keyword>
<keyword evidence="3 17" id="KW-0575">Peroxidase</keyword>
<dbReference type="Gene3D" id="1.10.520.10">
    <property type="match status" value="1"/>
</dbReference>
<feature type="binding site" evidence="11">
    <location>
        <position position="67"/>
    </location>
    <ligand>
        <name>Ca(2+)</name>
        <dbReference type="ChEBI" id="CHEBI:29108"/>
        <label>1</label>
    </ligand>
</feature>
<dbReference type="Pfam" id="PF00141">
    <property type="entry name" value="peroxidase"/>
    <property type="match status" value="1"/>
</dbReference>
<evidence type="ECO:0000256" key="5">
    <source>
        <dbReference type="ARBA" id="ARBA00022723"/>
    </source>
</evidence>
<dbReference type="GO" id="GO:0046872">
    <property type="term" value="F:metal ion binding"/>
    <property type="evidence" value="ECO:0007669"/>
    <property type="project" value="UniProtKB-KW"/>
</dbReference>
<evidence type="ECO:0000256" key="15">
    <source>
        <dbReference type="SAM" id="SignalP"/>
    </source>
</evidence>
<feature type="disulfide bond" evidence="13">
    <location>
        <begin position="68"/>
        <end position="73"/>
    </location>
</feature>
<dbReference type="Proteomes" id="UP001327560">
    <property type="component" value="Chromosome 8"/>
</dbReference>
<proteinExistence type="inferred from homology"/>
<feature type="binding site" evidence="11">
    <location>
        <position position="76"/>
    </location>
    <ligand>
        <name>Ca(2+)</name>
        <dbReference type="ChEBI" id="CHEBI:29108"/>
        <label>1</label>
    </ligand>
</feature>
<keyword evidence="9" id="KW-0376">Hydrogen peroxide</keyword>
<keyword evidence="13" id="KW-1015">Disulfide bond</keyword>
<dbReference type="InterPro" id="IPR002016">
    <property type="entry name" value="Haem_peroxidase"/>
</dbReference>
<comment type="similarity">
    <text evidence="14">Belongs to the peroxidase family.</text>
</comment>
<dbReference type="InterPro" id="IPR010255">
    <property type="entry name" value="Haem_peroxidase_sf"/>
</dbReference>
<feature type="binding site" evidence="11">
    <location>
        <position position="70"/>
    </location>
    <ligand>
        <name>Ca(2+)</name>
        <dbReference type="ChEBI" id="CHEBI:29108"/>
        <label>1</label>
    </ligand>
</feature>
<feature type="binding site" evidence="11">
    <location>
        <position position="72"/>
    </location>
    <ligand>
        <name>Ca(2+)</name>
        <dbReference type="ChEBI" id="CHEBI:29108"/>
        <label>1</label>
    </ligand>
</feature>
<dbReference type="GO" id="GO:0042744">
    <property type="term" value="P:hydrogen peroxide catabolic process"/>
    <property type="evidence" value="ECO:0007669"/>
    <property type="project" value="UniProtKB-KW"/>
</dbReference>
<dbReference type="PRINTS" id="PR00461">
    <property type="entry name" value="PLPEROXIDASE"/>
</dbReference>
<name>A0AAQ3L789_9LILI</name>
<organism evidence="17 18">
    <name type="scientific">Canna indica</name>
    <name type="common">Indian-shot</name>
    <dbReference type="NCBI Taxonomy" id="4628"/>
    <lineage>
        <taxon>Eukaryota</taxon>
        <taxon>Viridiplantae</taxon>
        <taxon>Streptophyta</taxon>
        <taxon>Embryophyta</taxon>
        <taxon>Tracheophyta</taxon>
        <taxon>Spermatophyta</taxon>
        <taxon>Magnoliopsida</taxon>
        <taxon>Liliopsida</taxon>
        <taxon>Zingiberales</taxon>
        <taxon>Cannaceae</taxon>
        <taxon>Canna</taxon>
    </lineage>
</organism>
<keyword evidence="5 11" id="KW-0479">Metal-binding</keyword>
<keyword evidence="7" id="KW-0560">Oxidoreductase</keyword>
<feature type="binding site" evidence="11">
    <location>
        <position position="85"/>
    </location>
    <ligand>
        <name>Ca(2+)</name>
        <dbReference type="ChEBI" id="CHEBI:29108"/>
        <label>1</label>
    </ligand>
</feature>
<feature type="active site" description="Proton acceptor" evidence="10">
    <location>
        <position position="66"/>
    </location>
</feature>
<feature type="binding site" evidence="11">
    <location>
        <position position="74"/>
    </location>
    <ligand>
        <name>Ca(2+)</name>
        <dbReference type="ChEBI" id="CHEBI:29108"/>
        <label>1</label>
    </ligand>
</feature>
<sequence length="130" mass="13829">MTTRHLLPVALLILLRAAATHGALEVGFYTGKCKGTDVEVAIRGVVAARFAKDPSVLPALLRMQFHDCFVRGCDASILLDGATSEKNAGANQSVRGYELIDEIKSALEKACPGVVSCADIITVAARMLWS</sequence>
<evidence type="ECO:0000256" key="13">
    <source>
        <dbReference type="PIRSR" id="PIRSR600823-5"/>
    </source>
</evidence>
<evidence type="ECO:0000256" key="3">
    <source>
        <dbReference type="ARBA" id="ARBA00022559"/>
    </source>
</evidence>
<feature type="signal peptide" evidence="15">
    <location>
        <begin position="1"/>
        <end position="22"/>
    </location>
</feature>
<evidence type="ECO:0000256" key="11">
    <source>
        <dbReference type="PIRSR" id="PIRSR600823-3"/>
    </source>
</evidence>
<dbReference type="SUPFAM" id="SSF48113">
    <property type="entry name" value="Heme-dependent peroxidases"/>
    <property type="match status" value="1"/>
</dbReference>
<evidence type="ECO:0000313" key="17">
    <source>
        <dbReference type="EMBL" id="WOL18272.1"/>
    </source>
</evidence>
<evidence type="ECO:0000256" key="10">
    <source>
        <dbReference type="PIRSR" id="PIRSR600823-1"/>
    </source>
</evidence>
<reference evidence="17 18" key="1">
    <citation type="submission" date="2023-10" db="EMBL/GenBank/DDBJ databases">
        <title>Chromosome-scale genome assembly provides insights into flower coloration mechanisms of Canna indica.</title>
        <authorList>
            <person name="Li C."/>
        </authorList>
    </citation>
    <scope>NUCLEOTIDE SEQUENCE [LARGE SCALE GENOMIC DNA]</scope>
    <source>
        <tissue evidence="17">Flower</tissue>
    </source>
</reference>
<keyword evidence="4" id="KW-0349">Heme</keyword>
<feature type="disulfide bond" evidence="13">
    <location>
        <begin position="33"/>
        <end position="111"/>
    </location>
</feature>
<feature type="site" description="Transition state stabilizer" evidence="12">
    <location>
        <position position="62"/>
    </location>
</feature>
<keyword evidence="15" id="KW-0732">Signal</keyword>
<dbReference type="AlphaFoldDB" id="A0AAQ3L789"/>
<evidence type="ECO:0000259" key="16">
    <source>
        <dbReference type="PROSITE" id="PS50873"/>
    </source>
</evidence>
<dbReference type="EMBL" id="CP136897">
    <property type="protein sequence ID" value="WOL18272.1"/>
    <property type="molecule type" value="Genomic_DNA"/>
</dbReference>
<feature type="chain" id="PRO_5043011617" evidence="15">
    <location>
        <begin position="23"/>
        <end position="130"/>
    </location>
</feature>
<evidence type="ECO:0000313" key="18">
    <source>
        <dbReference type="Proteomes" id="UP001327560"/>
    </source>
</evidence>
<evidence type="ECO:0000256" key="14">
    <source>
        <dbReference type="RuleBase" id="RU004241"/>
    </source>
</evidence>
<keyword evidence="18" id="KW-1185">Reference proteome</keyword>
<dbReference type="InterPro" id="IPR000823">
    <property type="entry name" value="Peroxidase_pln"/>
</dbReference>
<evidence type="ECO:0000256" key="12">
    <source>
        <dbReference type="PIRSR" id="PIRSR600823-4"/>
    </source>
</evidence>
<dbReference type="GO" id="GO:0020037">
    <property type="term" value="F:heme binding"/>
    <property type="evidence" value="ECO:0007669"/>
    <property type="project" value="InterPro"/>
</dbReference>
<dbReference type="PANTHER" id="PTHR31235">
    <property type="entry name" value="PEROXIDASE 25-RELATED"/>
    <property type="match status" value="1"/>
</dbReference>
<evidence type="ECO:0000256" key="8">
    <source>
        <dbReference type="ARBA" id="ARBA00023004"/>
    </source>
</evidence>
<gene>
    <name evidence="17" type="ORF">Cni_G27065</name>
</gene>
<protein>
    <submittedName>
        <fullName evidence="17">Peroxidase 60-like isoform X2</fullName>
    </submittedName>
</protein>
<dbReference type="GO" id="GO:0006979">
    <property type="term" value="P:response to oxidative stress"/>
    <property type="evidence" value="ECO:0007669"/>
    <property type="project" value="InterPro"/>
</dbReference>
<comment type="cofactor">
    <cofactor evidence="11">
        <name>Ca(2+)</name>
        <dbReference type="ChEBI" id="CHEBI:29108"/>
    </cofactor>
    <text evidence="11">Binds 2 calcium ions per subunit.</text>
</comment>
<keyword evidence="8" id="KW-0408">Iron</keyword>
<evidence type="ECO:0000256" key="1">
    <source>
        <dbReference type="ARBA" id="ARBA00000189"/>
    </source>
</evidence>
<evidence type="ECO:0000256" key="6">
    <source>
        <dbReference type="ARBA" id="ARBA00022837"/>
    </source>
</evidence>
<dbReference type="GO" id="GO:0140825">
    <property type="term" value="F:lactoperoxidase activity"/>
    <property type="evidence" value="ECO:0007669"/>
    <property type="project" value="UniProtKB-EC"/>
</dbReference>
<dbReference type="PRINTS" id="PR00458">
    <property type="entry name" value="PEROXIDASE"/>
</dbReference>
<comment type="cofactor">
    <cofactor evidence="2">
        <name>heme b</name>
        <dbReference type="ChEBI" id="CHEBI:60344"/>
    </cofactor>
</comment>
<evidence type="ECO:0000256" key="4">
    <source>
        <dbReference type="ARBA" id="ARBA00022617"/>
    </source>
</evidence>
<accession>A0AAQ3L789</accession>
<evidence type="ECO:0000256" key="9">
    <source>
        <dbReference type="ARBA" id="ARBA00023324"/>
    </source>
</evidence>
<dbReference type="PROSITE" id="PS50873">
    <property type="entry name" value="PEROXIDASE_4"/>
    <property type="match status" value="1"/>
</dbReference>
<evidence type="ECO:0000256" key="7">
    <source>
        <dbReference type="ARBA" id="ARBA00023002"/>
    </source>
</evidence>